<dbReference type="GO" id="GO:0005615">
    <property type="term" value="C:extracellular space"/>
    <property type="evidence" value="ECO:0007669"/>
    <property type="project" value="TreeGrafter"/>
</dbReference>
<evidence type="ECO:0000256" key="1">
    <source>
        <dbReference type="ARBA" id="ARBA00000098"/>
    </source>
</evidence>
<dbReference type="PRINTS" id="PR00756">
    <property type="entry name" value="ALADIPTASE"/>
</dbReference>
<dbReference type="PANTHER" id="PTHR11533">
    <property type="entry name" value="PROTEASE M1 ZINC METALLOPROTEASE"/>
    <property type="match status" value="1"/>
</dbReference>
<comment type="cofactor">
    <cofactor evidence="18 20">
        <name>Zn(2+)</name>
        <dbReference type="ChEBI" id="CHEBI:29105"/>
    </cofactor>
    <text evidence="18 20">Binds 1 zinc ion per subunit.</text>
</comment>
<organism evidence="25">
    <name type="scientific">Callosobruchus maculatus</name>
    <name type="common">Southern cowpea weevil</name>
    <name type="synonym">Pulse bruchid</name>
    <dbReference type="NCBI Taxonomy" id="64391"/>
    <lineage>
        <taxon>Eukaryota</taxon>
        <taxon>Metazoa</taxon>
        <taxon>Ecdysozoa</taxon>
        <taxon>Arthropoda</taxon>
        <taxon>Hexapoda</taxon>
        <taxon>Insecta</taxon>
        <taxon>Pterygota</taxon>
        <taxon>Neoptera</taxon>
        <taxon>Endopterygota</taxon>
        <taxon>Coleoptera</taxon>
        <taxon>Polyphaga</taxon>
        <taxon>Cucujiformia</taxon>
        <taxon>Chrysomeloidea</taxon>
        <taxon>Chrysomelidae</taxon>
        <taxon>Bruchinae</taxon>
        <taxon>Bruchini</taxon>
        <taxon>Callosobruchus</taxon>
    </lineage>
</organism>
<keyword evidence="4 20" id="KW-0031">Aminopeptidase</keyword>
<keyword evidence="15" id="KW-0325">Glycoprotein</keyword>
<evidence type="ECO:0000256" key="2">
    <source>
        <dbReference type="ARBA" id="ARBA00004609"/>
    </source>
</evidence>
<sequence length="919" mass="103087">MTLRYLLCLLVILQSCAARLPTNCQPSSYKISLVVPETSLTSTGNTFTGDVDITFQLEQKTSSLQLHSSHDRLTIKTLQLKHIAPNNIIPQTYSVDETDVLTITTTQELEVGNYNLQISYDGRLSTTDMNGVYKSSYVDSTGTKKYLVATQFEATHARKGFPCFDEPSYKATFTVDITVPNGFLAMSNTEVISQNSPSLSTVRYQFQPTPVMSTYLVAFVVSDFTCTEVPGSSTKNHVCSRSETVNTRYWALEVTPKLLNSLNVYTGIPYTESISKLDQVALPDFRSGAMENWGLITYREAYMLYDSSEDTVGTKINAATTIAHELSHSWFGNLVTMAWWSETFLNEGFATYFQYHTTHESYPEWQLDKQFVVKTVHSALAEDDLPSALALQSDVETPAQIDTKFGNSYDKGGSVLRMVEHFMGSANFKRGIQQYLSTNKNKNTKPANLWTALSVAVDNTVSMLPATLPNVMQTWIEKAGFPLITVTKTNKNTLALKQERFLFSGSDTTTKWYVPVTYTTSVDTAKFEKTSPHLWIEPDKEATIQVPDGASWIILNNQQTGFYRVNYDDALWAEIEKALKTDSFGGIAELSRAQIVDDLFNLAKPKKVSYSKALNIINFISNDISYYTWYAARRGFSFLLDKIGFESDLGKAIKADVLKLMDKVYKSVPYTDLKPTDDLYTLKQTEVIGLACRLQHPECIEMSKSLFSKYKNGGTKPAKDLRNIVYCNALRHSKDSTDWDYLWNAYVKSKSLSEASNLLQVLGCSTDKNILNKYLQKTITDSEIRLQDRATVFSSVLNGNPSSLDVALTFLIEHQQEIETQYATMSALTKLMDSVASKITEEVHLNKLKNMVTNLGESHKEGGKIALEKAEANLKWKKQVEADLRSYYNVPSDDDNGAVTNSVSLFIVTFVSLTLLVQF</sequence>
<comment type="similarity">
    <text evidence="3 20">Belongs to the peptidase M1 family.</text>
</comment>
<feature type="binding site" evidence="18">
    <location>
        <position position="324"/>
    </location>
    <ligand>
        <name>Zn(2+)</name>
        <dbReference type="ChEBI" id="CHEBI:29105"/>
        <note>catalytic</note>
    </ligand>
</feature>
<keyword evidence="6" id="KW-0336">GPI-anchor</keyword>
<dbReference type="InterPro" id="IPR001930">
    <property type="entry name" value="Peptidase_M1"/>
</dbReference>
<dbReference type="InterPro" id="IPR050344">
    <property type="entry name" value="Peptidase_M1_aminopeptidases"/>
</dbReference>
<keyword evidence="11 18" id="KW-0862">Zinc</keyword>
<evidence type="ECO:0000256" key="21">
    <source>
        <dbReference type="SAM" id="SignalP"/>
    </source>
</evidence>
<evidence type="ECO:0000259" key="23">
    <source>
        <dbReference type="Pfam" id="PF11838"/>
    </source>
</evidence>
<evidence type="ECO:0000256" key="16">
    <source>
        <dbReference type="ARBA" id="ARBA00023288"/>
    </source>
</evidence>
<evidence type="ECO:0000256" key="10">
    <source>
        <dbReference type="ARBA" id="ARBA00022801"/>
    </source>
</evidence>
<keyword evidence="5" id="KW-1003">Cell membrane</keyword>
<evidence type="ECO:0000313" key="25">
    <source>
        <dbReference type="EMBL" id="ADK11705.1"/>
    </source>
</evidence>
<evidence type="ECO:0000256" key="4">
    <source>
        <dbReference type="ARBA" id="ARBA00022438"/>
    </source>
</evidence>
<dbReference type="InterPro" id="IPR014782">
    <property type="entry name" value="Peptidase_M1_dom"/>
</dbReference>
<dbReference type="GO" id="GO:0005886">
    <property type="term" value="C:plasma membrane"/>
    <property type="evidence" value="ECO:0007669"/>
    <property type="project" value="UniProtKB-SubCell"/>
</dbReference>
<dbReference type="FunFam" id="2.60.40.1730:FF:000013">
    <property type="entry name" value="Aminopeptidase"/>
    <property type="match status" value="1"/>
</dbReference>
<dbReference type="Gene3D" id="2.60.40.1730">
    <property type="entry name" value="tricorn interacting facor f3 domain"/>
    <property type="match status" value="1"/>
</dbReference>
<keyword evidence="9 21" id="KW-0732">Signal</keyword>
<dbReference type="AlphaFoldDB" id="D9J2F1"/>
<dbReference type="Pfam" id="PF01433">
    <property type="entry name" value="Peptidase_M1"/>
    <property type="match status" value="1"/>
</dbReference>
<dbReference type="SMR" id="D9J2F1"/>
<keyword evidence="16" id="KW-0449">Lipoprotein</keyword>
<evidence type="ECO:0000256" key="19">
    <source>
        <dbReference type="PIRSR" id="PIRSR634016-4"/>
    </source>
</evidence>
<comment type="subcellular location">
    <subcellularLocation>
        <location evidence="2">Cell membrane</location>
        <topology evidence="2">Lipid-anchor</topology>
        <topology evidence="2">GPI-anchor</topology>
    </subcellularLocation>
</comment>
<dbReference type="InterPro" id="IPR034016">
    <property type="entry name" value="M1_APN-typ"/>
</dbReference>
<accession>D9J2F1</accession>
<evidence type="ECO:0000256" key="13">
    <source>
        <dbReference type="ARBA" id="ARBA00023136"/>
    </source>
</evidence>
<dbReference type="GO" id="GO:0016285">
    <property type="term" value="F:alanyl aminopeptidase activity"/>
    <property type="evidence" value="ECO:0007669"/>
    <property type="project" value="UniProtKB-EC"/>
</dbReference>
<dbReference type="FunFam" id="1.25.50.20:FF:000001">
    <property type="entry name" value="Aminopeptidase"/>
    <property type="match status" value="1"/>
</dbReference>
<evidence type="ECO:0000256" key="8">
    <source>
        <dbReference type="ARBA" id="ARBA00022723"/>
    </source>
</evidence>
<keyword evidence="8 18" id="KW-0479">Metal-binding</keyword>
<dbReference type="EMBL" id="HM347432">
    <property type="protein sequence ID" value="ADK11705.1"/>
    <property type="molecule type" value="mRNA"/>
</dbReference>
<evidence type="ECO:0000256" key="6">
    <source>
        <dbReference type="ARBA" id="ARBA00022622"/>
    </source>
</evidence>
<dbReference type="Pfam" id="PF11838">
    <property type="entry name" value="ERAP1_C"/>
    <property type="match status" value="1"/>
</dbReference>
<name>D9J2F1_CALMS</name>
<evidence type="ECO:0000256" key="11">
    <source>
        <dbReference type="ARBA" id="ARBA00022833"/>
    </source>
</evidence>
<dbReference type="GO" id="GO:0098552">
    <property type="term" value="C:side of membrane"/>
    <property type="evidence" value="ECO:0007669"/>
    <property type="project" value="UniProtKB-KW"/>
</dbReference>
<feature type="domain" description="Peptidase M1 membrane alanine aminopeptidase" evidence="22">
    <location>
        <begin position="250"/>
        <end position="475"/>
    </location>
</feature>
<dbReference type="GO" id="GO:0043171">
    <property type="term" value="P:peptide catabolic process"/>
    <property type="evidence" value="ECO:0007669"/>
    <property type="project" value="TreeGrafter"/>
</dbReference>
<dbReference type="Gene3D" id="1.10.390.10">
    <property type="entry name" value="Neutral Protease Domain 2"/>
    <property type="match status" value="1"/>
</dbReference>
<evidence type="ECO:0000256" key="15">
    <source>
        <dbReference type="ARBA" id="ARBA00023180"/>
    </source>
</evidence>
<gene>
    <name evidence="25" type="primary">APN1</name>
</gene>
<dbReference type="GO" id="GO:0006508">
    <property type="term" value="P:proteolysis"/>
    <property type="evidence" value="ECO:0007669"/>
    <property type="project" value="UniProtKB-KW"/>
</dbReference>
<protein>
    <recommendedName>
        <fullName evidence="20">Aminopeptidase</fullName>
        <ecNumber evidence="20">3.4.11.-</ecNumber>
    </recommendedName>
</protein>
<dbReference type="CDD" id="cd09601">
    <property type="entry name" value="M1_APN-Q_like"/>
    <property type="match status" value="1"/>
</dbReference>
<dbReference type="Pfam" id="PF17900">
    <property type="entry name" value="Peptidase_M1_N"/>
    <property type="match status" value="1"/>
</dbReference>
<dbReference type="Gene3D" id="1.25.50.20">
    <property type="match status" value="1"/>
</dbReference>
<dbReference type="PANTHER" id="PTHR11533:SF301">
    <property type="entry name" value="AMINOPEPTIDASE"/>
    <property type="match status" value="1"/>
</dbReference>
<evidence type="ECO:0000256" key="12">
    <source>
        <dbReference type="ARBA" id="ARBA00023049"/>
    </source>
</evidence>
<dbReference type="InterPro" id="IPR045357">
    <property type="entry name" value="Aminopeptidase_N-like_N"/>
</dbReference>
<keyword evidence="14" id="KW-1015">Disulfide bond</keyword>
<evidence type="ECO:0000256" key="18">
    <source>
        <dbReference type="PIRSR" id="PIRSR634016-3"/>
    </source>
</evidence>
<dbReference type="InterPro" id="IPR042097">
    <property type="entry name" value="Aminopeptidase_N-like_N_sf"/>
</dbReference>
<dbReference type="GO" id="GO:0005737">
    <property type="term" value="C:cytoplasm"/>
    <property type="evidence" value="ECO:0007669"/>
    <property type="project" value="TreeGrafter"/>
</dbReference>
<dbReference type="SUPFAM" id="SSF63737">
    <property type="entry name" value="Leukotriene A4 hydrolase N-terminal domain"/>
    <property type="match status" value="1"/>
</dbReference>
<evidence type="ECO:0000256" key="7">
    <source>
        <dbReference type="ARBA" id="ARBA00022670"/>
    </source>
</evidence>
<proteinExistence type="evidence at transcript level"/>
<dbReference type="FunFam" id="2.60.40.1910:FF:000008">
    <property type="entry name" value="Aminopeptidase"/>
    <property type="match status" value="1"/>
</dbReference>
<keyword evidence="12 20" id="KW-0482">Metalloprotease</keyword>
<dbReference type="InterPro" id="IPR024571">
    <property type="entry name" value="ERAP1-like_C_dom"/>
</dbReference>
<keyword evidence="10 20" id="KW-0378">Hydrolase</keyword>
<feature type="domain" description="ERAP1-like C-terminal" evidence="23">
    <location>
        <begin position="552"/>
        <end position="854"/>
    </location>
</feature>
<evidence type="ECO:0000256" key="14">
    <source>
        <dbReference type="ARBA" id="ARBA00023157"/>
    </source>
</evidence>
<evidence type="ECO:0000256" key="3">
    <source>
        <dbReference type="ARBA" id="ARBA00010136"/>
    </source>
</evidence>
<feature type="domain" description="Aminopeptidase N-like N-terminal" evidence="24">
    <location>
        <begin position="26"/>
        <end position="216"/>
    </location>
</feature>
<comment type="catalytic activity">
    <reaction evidence="1">
        <text>Release of an N-terminal amino acid, Xaa-|-Yaa- from a peptide, amide or arylamide. Xaa is preferably Ala, but may be most amino acids including Pro (slow action). When a terminal hydrophobic residue is followed by a prolyl residue, the two may be released as an intact Xaa-Pro dipeptide.</text>
        <dbReference type="EC" id="3.4.11.2"/>
    </reaction>
</comment>
<evidence type="ECO:0000256" key="20">
    <source>
        <dbReference type="RuleBase" id="RU364040"/>
    </source>
</evidence>
<feature type="binding site" evidence="18">
    <location>
        <position position="347"/>
    </location>
    <ligand>
        <name>Zn(2+)</name>
        <dbReference type="ChEBI" id="CHEBI:29105"/>
        <note>catalytic</note>
    </ligand>
</feature>
<dbReference type="GO" id="GO:0008270">
    <property type="term" value="F:zinc ion binding"/>
    <property type="evidence" value="ECO:0007669"/>
    <property type="project" value="UniProtKB-UniRule"/>
</dbReference>
<dbReference type="EC" id="3.4.11.-" evidence="20"/>
<feature type="chain" id="PRO_5003125658" description="Aminopeptidase" evidence="21">
    <location>
        <begin position="19"/>
        <end position="919"/>
    </location>
</feature>
<dbReference type="PROSITE" id="PS51257">
    <property type="entry name" value="PROKAR_LIPOPROTEIN"/>
    <property type="match status" value="1"/>
</dbReference>
<dbReference type="SUPFAM" id="SSF55486">
    <property type="entry name" value="Metalloproteases ('zincins'), catalytic domain"/>
    <property type="match status" value="1"/>
</dbReference>
<evidence type="ECO:0000259" key="22">
    <source>
        <dbReference type="Pfam" id="PF01433"/>
    </source>
</evidence>
<dbReference type="FunFam" id="1.10.390.10:FF:000013">
    <property type="entry name" value="Aminopeptidase N"/>
    <property type="match status" value="1"/>
</dbReference>
<dbReference type="GO" id="GO:0070006">
    <property type="term" value="F:metalloaminopeptidase activity"/>
    <property type="evidence" value="ECO:0007669"/>
    <property type="project" value="TreeGrafter"/>
</dbReference>
<feature type="binding site" evidence="18">
    <location>
        <position position="328"/>
    </location>
    <ligand>
        <name>Zn(2+)</name>
        <dbReference type="ChEBI" id="CHEBI:29105"/>
        <note>catalytic</note>
    </ligand>
</feature>
<dbReference type="InterPro" id="IPR027268">
    <property type="entry name" value="Peptidase_M4/M1_CTD_sf"/>
</dbReference>
<dbReference type="Gene3D" id="2.60.40.1910">
    <property type="match status" value="1"/>
</dbReference>
<evidence type="ECO:0000256" key="5">
    <source>
        <dbReference type="ARBA" id="ARBA00022475"/>
    </source>
</evidence>
<evidence type="ECO:0000256" key="17">
    <source>
        <dbReference type="PIRSR" id="PIRSR634016-1"/>
    </source>
</evidence>
<dbReference type="GO" id="GO:0042277">
    <property type="term" value="F:peptide binding"/>
    <property type="evidence" value="ECO:0007669"/>
    <property type="project" value="TreeGrafter"/>
</dbReference>
<feature type="signal peptide" evidence="21">
    <location>
        <begin position="1"/>
        <end position="18"/>
    </location>
</feature>
<evidence type="ECO:0000259" key="24">
    <source>
        <dbReference type="Pfam" id="PF17900"/>
    </source>
</evidence>
<evidence type="ECO:0000256" key="9">
    <source>
        <dbReference type="ARBA" id="ARBA00022729"/>
    </source>
</evidence>
<reference evidence="25" key="1">
    <citation type="submission" date="2010-05" db="EMBL/GenBank/DDBJ databases">
        <title>Identification of GPI-anchored aminopeptidases N from Coleoptera.</title>
        <authorList>
            <person name="Pauchet Y."/>
        </authorList>
    </citation>
    <scope>NUCLEOTIDE SEQUENCE</scope>
    <source>
        <tissue evidence="25">Whole larvae</tissue>
    </source>
</reference>
<keyword evidence="13" id="KW-0472">Membrane</keyword>
<feature type="active site" description="Proton acceptor" evidence="17">
    <location>
        <position position="325"/>
    </location>
</feature>
<keyword evidence="7 20" id="KW-0645">Protease</keyword>
<feature type="site" description="Transition state stabilizer" evidence="19">
    <location>
        <position position="409"/>
    </location>
</feature>